<keyword evidence="2" id="KW-0472">Membrane</keyword>
<reference evidence="3" key="1">
    <citation type="journal article" date="2023" name="Science">
        <title>Genome structures resolve the early diversification of teleost fishes.</title>
        <authorList>
            <person name="Parey E."/>
            <person name="Louis A."/>
            <person name="Montfort J."/>
            <person name="Bouchez O."/>
            <person name="Roques C."/>
            <person name="Iampietro C."/>
            <person name="Lluch J."/>
            <person name="Castinel A."/>
            <person name="Donnadieu C."/>
            <person name="Desvignes T."/>
            <person name="Floi Bucao C."/>
            <person name="Jouanno E."/>
            <person name="Wen M."/>
            <person name="Mejri S."/>
            <person name="Dirks R."/>
            <person name="Jansen H."/>
            <person name="Henkel C."/>
            <person name="Chen W.J."/>
            <person name="Zahm M."/>
            <person name="Cabau C."/>
            <person name="Klopp C."/>
            <person name="Thompson A.W."/>
            <person name="Robinson-Rechavi M."/>
            <person name="Braasch I."/>
            <person name="Lecointre G."/>
            <person name="Bobe J."/>
            <person name="Postlethwait J.H."/>
            <person name="Berthelot C."/>
            <person name="Roest Crollius H."/>
            <person name="Guiguen Y."/>
        </authorList>
    </citation>
    <scope>NUCLEOTIDE SEQUENCE</scope>
    <source>
        <strain evidence="3">NC1722</strain>
    </source>
</reference>
<dbReference type="EMBL" id="JAINUG010000241">
    <property type="protein sequence ID" value="KAJ8385789.1"/>
    <property type="molecule type" value="Genomic_DNA"/>
</dbReference>
<feature type="region of interest" description="Disordered" evidence="1">
    <location>
        <begin position="51"/>
        <end position="131"/>
    </location>
</feature>
<evidence type="ECO:0008006" key="5">
    <source>
        <dbReference type="Google" id="ProtNLM"/>
    </source>
</evidence>
<feature type="compositionally biased region" description="Low complexity" evidence="1">
    <location>
        <begin position="122"/>
        <end position="131"/>
    </location>
</feature>
<dbReference type="Proteomes" id="UP001221898">
    <property type="component" value="Unassembled WGS sequence"/>
</dbReference>
<sequence>MGGPWWLVVVGRGETREEAQAVLAVSIGLVTVTCRLLLLSWTVGKLRTSMFATPKCQGPDKESLSESEINDKACSEDGPEERSQETMPPPDNVDVELAPSTNRQCMVLMNSSPPEAYPPPTTTTHPINSDL</sequence>
<feature type="compositionally biased region" description="Basic and acidic residues" evidence="1">
    <location>
        <begin position="58"/>
        <end position="84"/>
    </location>
</feature>
<protein>
    <recommendedName>
        <fullName evidence="5">Transmembrane protein</fullName>
    </recommendedName>
</protein>
<keyword evidence="2" id="KW-1133">Transmembrane helix</keyword>
<proteinExistence type="predicted"/>
<evidence type="ECO:0000313" key="3">
    <source>
        <dbReference type="EMBL" id="KAJ8385789.1"/>
    </source>
</evidence>
<keyword evidence="2" id="KW-0812">Transmembrane</keyword>
<keyword evidence="4" id="KW-1185">Reference proteome</keyword>
<evidence type="ECO:0000313" key="4">
    <source>
        <dbReference type="Proteomes" id="UP001221898"/>
    </source>
</evidence>
<feature type="transmembrane region" description="Helical" evidence="2">
    <location>
        <begin position="20"/>
        <end position="41"/>
    </location>
</feature>
<comment type="caution">
    <text evidence="3">The sequence shown here is derived from an EMBL/GenBank/DDBJ whole genome shotgun (WGS) entry which is preliminary data.</text>
</comment>
<evidence type="ECO:0000256" key="2">
    <source>
        <dbReference type="SAM" id="Phobius"/>
    </source>
</evidence>
<name>A0AAD7RKA8_9TELE</name>
<dbReference type="AlphaFoldDB" id="A0AAD7RKA8"/>
<gene>
    <name evidence="3" type="ORF">AAFF_G00182330</name>
</gene>
<evidence type="ECO:0000256" key="1">
    <source>
        <dbReference type="SAM" id="MobiDB-lite"/>
    </source>
</evidence>
<organism evidence="3 4">
    <name type="scientific">Aldrovandia affinis</name>
    <dbReference type="NCBI Taxonomy" id="143900"/>
    <lineage>
        <taxon>Eukaryota</taxon>
        <taxon>Metazoa</taxon>
        <taxon>Chordata</taxon>
        <taxon>Craniata</taxon>
        <taxon>Vertebrata</taxon>
        <taxon>Euteleostomi</taxon>
        <taxon>Actinopterygii</taxon>
        <taxon>Neopterygii</taxon>
        <taxon>Teleostei</taxon>
        <taxon>Notacanthiformes</taxon>
        <taxon>Halosauridae</taxon>
        <taxon>Aldrovandia</taxon>
    </lineage>
</organism>
<accession>A0AAD7RKA8</accession>
<feature type="compositionally biased region" description="Polar residues" evidence="1">
    <location>
        <begin position="99"/>
        <end position="112"/>
    </location>
</feature>